<dbReference type="EMBL" id="ML179755">
    <property type="protein sequence ID" value="THU82133.1"/>
    <property type="molecule type" value="Genomic_DNA"/>
</dbReference>
<dbReference type="AlphaFoldDB" id="A0A4S8L1J9"/>
<name>A0A4S8L1J9_DENBC</name>
<evidence type="ECO:0000313" key="1">
    <source>
        <dbReference type="EMBL" id="THU82133.1"/>
    </source>
</evidence>
<dbReference type="OrthoDB" id="3168582at2759"/>
<proteinExistence type="predicted"/>
<protein>
    <submittedName>
        <fullName evidence="1">Uncharacterized protein</fullName>
    </submittedName>
</protein>
<evidence type="ECO:0000313" key="2">
    <source>
        <dbReference type="Proteomes" id="UP000297245"/>
    </source>
</evidence>
<dbReference type="PROSITE" id="PS51257">
    <property type="entry name" value="PROKAR_LIPOPROTEIN"/>
    <property type="match status" value="1"/>
</dbReference>
<organism evidence="1 2">
    <name type="scientific">Dendrothele bispora (strain CBS 962.96)</name>
    <dbReference type="NCBI Taxonomy" id="1314807"/>
    <lineage>
        <taxon>Eukaryota</taxon>
        <taxon>Fungi</taxon>
        <taxon>Dikarya</taxon>
        <taxon>Basidiomycota</taxon>
        <taxon>Agaricomycotina</taxon>
        <taxon>Agaricomycetes</taxon>
        <taxon>Agaricomycetidae</taxon>
        <taxon>Agaricales</taxon>
        <taxon>Agaricales incertae sedis</taxon>
        <taxon>Dendrothele</taxon>
    </lineage>
</organism>
<keyword evidence="2" id="KW-1185">Reference proteome</keyword>
<gene>
    <name evidence="1" type="ORF">K435DRAFT_766782</name>
</gene>
<dbReference type="Proteomes" id="UP000297245">
    <property type="component" value="Unassembled WGS sequence"/>
</dbReference>
<sequence>MSETRRLLDAASALSQVLQACGIPHAFYGSVFTAVIANASQSDEIFCIVEGGQGQTHPFRRVRDAVGGSNDFAITHSPWTNRLHVTWRRPIPAIEIEVLPAGETGPRRLNSSTVTLVQGIPFLTISEFVRAKLKTWMIRRSEKDAMDISYAMSKYWNKVDINRIPEQDMSFFVSRAPSIAPAWIALQRKYGGT</sequence>
<reference evidence="1 2" key="1">
    <citation type="journal article" date="2019" name="Nat. Ecol. Evol.">
        <title>Megaphylogeny resolves global patterns of mushroom evolution.</title>
        <authorList>
            <person name="Varga T."/>
            <person name="Krizsan K."/>
            <person name="Foldi C."/>
            <person name="Dima B."/>
            <person name="Sanchez-Garcia M."/>
            <person name="Sanchez-Ramirez S."/>
            <person name="Szollosi G.J."/>
            <person name="Szarkandi J.G."/>
            <person name="Papp V."/>
            <person name="Albert L."/>
            <person name="Andreopoulos W."/>
            <person name="Angelini C."/>
            <person name="Antonin V."/>
            <person name="Barry K.W."/>
            <person name="Bougher N.L."/>
            <person name="Buchanan P."/>
            <person name="Buyck B."/>
            <person name="Bense V."/>
            <person name="Catcheside P."/>
            <person name="Chovatia M."/>
            <person name="Cooper J."/>
            <person name="Damon W."/>
            <person name="Desjardin D."/>
            <person name="Finy P."/>
            <person name="Geml J."/>
            <person name="Haridas S."/>
            <person name="Hughes K."/>
            <person name="Justo A."/>
            <person name="Karasinski D."/>
            <person name="Kautmanova I."/>
            <person name="Kiss B."/>
            <person name="Kocsube S."/>
            <person name="Kotiranta H."/>
            <person name="LaButti K.M."/>
            <person name="Lechner B.E."/>
            <person name="Liimatainen K."/>
            <person name="Lipzen A."/>
            <person name="Lukacs Z."/>
            <person name="Mihaltcheva S."/>
            <person name="Morgado L.N."/>
            <person name="Niskanen T."/>
            <person name="Noordeloos M.E."/>
            <person name="Ohm R.A."/>
            <person name="Ortiz-Santana B."/>
            <person name="Ovrebo C."/>
            <person name="Racz N."/>
            <person name="Riley R."/>
            <person name="Savchenko A."/>
            <person name="Shiryaev A."/>
            <person name="Soop K."/>
            <person name="Spirin V."/>
            <person name="Szebenyi C."/>
            <person name="Tomsovsky M."/>
            <person name="Tulloss R.E."/>
            <person name="Uehling J."/>
            <person name="Grigoriev I.V."/>
            <person name="Vagvolgyi C."/>
            <person name="Papp T."/>
            <person name="Martin F.M."/>
            <person name="Miettinen O."/>
            <person name="Hibbett D.S."/>
            <person name="Nagy L.G."/>
        </authorList>
    </citation>
    <scope>NUCLEOTIDE SEQUENCE [LARGE SCALE GENOMIC DNA]</scope>
    <source>
        <strain evidence="1 2">CBS 962.96</strain>
    </source>
</reference>
<accession>A0A4S8L1J9</accession>